<accession>A8W7E4</accession>
<organism evidence="2">
    <name type="scientific">Streptomyces refuineus subsp. thermotolerans</name>
    <dbReference type="NCBI Taxonomy" id="223297"/>
    <lineage>
        <taxon>Bacteria</taxon>
        <taxon>Bacillati</taxon>
        <taxon>Actinomycetota</taxon>
        <taxon>Actinomycetes</taxon>
        <taxon>Kitasatosporales</taxon>
        <taxon>Streptomycetaceae</taxon>
        <taxon>Streptomyces</taxon>
    </lineage>
</organism>
<reference evidence="2" key="1">
    <citation type="journal article" date="2007" name="Chem. Biol.">
        <title>Benzodiazepine biosynthesis in Streptomyces refuineus.</title>
        <authorList>
            <person name="Hu Y."/>
            <person name="Phelan V."/>
            <person name="Ntai I."/>
            <person name="Farnet C.M."/>
            <person name="Zazopoulos E."/>
            <person name="Bachmann B.O."/>
        </authorList>
    </citation>
    <scope>NUCLEOTIDE SEQUENCE</scope>
</reference>
<evidence type="ECO:0000256" key="1">
    <source>
        <dbReference type="SAM" id="MobiDB-lite"/>
    </source>
</evidence>
<evidence type="ECO:0000313" key="2">
    <source>
        <dbReference type="EMBL" id="ABW71842.1"/>
    </source>
</evidence>
<proteinExistence type="predicted"/>
<feature type="compositionally biased region" description="Low complexity" evidence="1">
    <location>
        <begin position="35"/>
        <end position="45"/>
    </location>
</feature>
<feature type="region of interest" description="Disordered" evidence="1">
    <location>
        <begin position="1"/>
        <end position="45"/>
    </location>
</feature>
<dbReference type="EMBL" id="EU195114">
    <property type="protein sequence ID" value="ABW71842.1"/>
    <property type="molecule type" value="Genomic_DNA"/>
</dbReference>
<feature type="compositionally biased region" description="Basic and acidic residues" evidence="1">
    <location>
        <begin position="9"/>
        <end position="34"/>
    </location>
</feature>
<name>A8W7E4_9ACTN</name>
<sequence length="89" mass="9785">MPHGGPTRVEGKGPTDRARRDIPERPAMPARDRAVAGAVRPPARPAVHAACCDRAAERFPALRRRSRGPRRAASADRLKWGLKEFLKAI</sequence>
<protein>
    <submittedName>
        <fullName evidence="2">Uncharacterized protein</fullName>
    </submittedName>
</protein>
<dbReference type="AlphaFoldDB" id="A8W7E4"/>